<dbReference type="InterPro" id="IPR028989">
    <property type="entry name" value="RimP_N"/>
</dbReference>
<reference evidence="6 7" key="1">
    <citation type="journal article" date="2022" name="ISME Commun">
        <title>Vulcanimicrobium alpinus gen. nov. sp. nov., the first cultivated representative of the candidate phylum 'Eremiobacterota', is a metabolically versatile aerobic anoxygenic phototroph.</title>
        <authorList>
            <person name="Yabe S."/>
            <person name="Muto K."/>
            <person name="Abe K."/>
            <person name="Yokota A."/>
            <person name="Staudigel H."/>
            <person name="Tebo B.M."/>
        </authorList>
    </citation>
    <scope>NUCLEOTIDE SEQUENCE [LARGE SCALE GENOMIC DNA]</scope>
    <source>
        <strain evidence="6 7">WC8-2</strain>
    </source>
</reference>
<keyword evidence="7" id="KW-1185">Reference proteome</keyword>
<dbReference type="Pfam" id="PF17384">
    <property type="entry name" value="DUF150_C"/>
    <property type="match status" value="1"/>
</dbReference>
<organism evidence="6 7">
    <name type="scientific">Vulcanimicrobium alpinum</name>
    <dbReference type="NCBI Taxonomy" id="3016050"/>
    <lineage>
        <taxon>Bacteria</taxon>
        <taxon>Bacillati</taxon>
        <taxon>Vulcanimicrobiota</taxon>
        <taxon>Vulcanimicrobiia</taxon>
        <taxon>Vulcanimicrobiales</taxon>
        <taxon>Vulcanimicrobiaceae</taxon>
        <taxon>Vulcanimicrobium</taxon>
    </lineage>
</organism>
<feature type="domain" description="Ribosome maturation factor RimP C-terminal" evidence="5">
    <location>
        <begin position="99"/>
        <end position="161"/>
    </location>
</feature>
<evidence type="ECO:0000256" key="3">
    <source>
        <dbReference type="HAMAP-Rule" id="MF_01077"/>
    </source>
</evidence>
<gene>
    <name evidence="3" type="primary">rimP</name>
    <name evidence="6" type="ORF">WPS_23230</name>
</gene>
<dbReference type="CDD" id="cd01734">
    <property type="entry name" value="YlxS_C"/>
    <property type="match status" value="1"/>
</dbReference>
<dbReference type="PANTHER" id="PTHR33867">
    <property type="entry name" value="RIBOSOME MATURATION FACTOR RIMP"/>
    <property type="match status" value="1"/>
</dbReference>
<dbReference type="Pfam" id="PF02576">
    <property type="entry name" value="RimP_N"/>
    <property type="match status" value="1"/>
</dbReference>
<dbReference type="Gene3D" id="3.30.300.70">
    <property type="entry name" value="RimP-like superfamily, N-terminal"/>
    <property type="match status" value="1"/>
</dbReference>
<dbReference type="SUPFAM" id="SSF74942">
    <property type="entry name" value="YhbC-like, C-terminal domain"/>
    <property type="match status" value="1"/>
</dbReference>
<dbReference type="PANTHER" id="PTHR33867:SF1">
    <property type="entry name" value="RIBOSOME MATURATION FACTOR RIMP"/>
    <property type="match status" value="1"/>
</dbReference>
<dbReference type="InterPro" id="IPR036847">
    <property type="entry name" value="RimP_C_sf"/>
</dbReference>
<dbReference type="InterPro" id="IPR035956">
    <property type="entry name" value="RimP_N_sf"/>
</dbReference>
<evidence type="ECO:0000259" key="5">
    <source>
        <dbReference type="Pfam" id="PF17384"/>
    </source>
</evidence>
<evidence type="ECO:0000259" key="4">
    <source>
        <dbReference type="Pfam" id="PF02576"/>
    </source>
</evidence>
<evidence type="ECO:0000313" key="7">
    <source>
        <dbReference type="Proteomes" id="UP001317532"/>
    </source>
</evidence>
<dbReference type="KEGG" id="vab:WPS_23230"/>
<dbReference type="EMBL" id="AP025523">
    <property type="protein sequence ID" value="BDE07047.1"/>
    <property type="molecule type" value="Genomic_DNA"/>
</dbReference>
<comment type="subcellular location">
    <subcellularLocation>
        <location evidence="3">Cytoplasm</location>
    </subcellularLocation>
</comment>
<protein>
    <recommendedName>
        <fullName evidence="3">Ribosome maturation factor RimP</fullName>
    </recommendedName>
</protein>
<evidence type="ECO:0000256" key="1">
    <source>
        <dbReference type="ARBA" id="ARBA00022490"/>
    </source>
</evidence>
<accession>A0AAN2CAX0</accession>
<dbReference type="HAMAP" id="MF_01077">
    <property type="entry name" value="RimP"/>
    <property type="match status" value="1"/>
</dbReference>
<evidence type="ECO:0000313" key="6">
    <source>
        <dbReference type="EMBL" id="BDE07047.1"/>
    </source>
</evidence>
<name>A0AAN2CAX0_UNVUL</name>
<dbReference type="GO" id="GO:0006412">
    <property type="term" value="P:translation"/>
    <property type="evidence" value="ECO:0007669"/>
    <property type="project" value="TreeGrafter"/>
</dbReference>
<dbReference type="Proteomes" id="UP001317532">
    <property type="component" value="Chromosome"/>
</dbReference>
<dbReference type="SUPFAM" id="SSF75420">
    <property type="entry name" value="YhbC-like, N-terminal domain"/>
    <property type="match status" value="1"/>
</dbReference>
<comment type="similarity">
    <text evidence="3">Belongs to the RimP family.</text>
</comment>
<feature type="domain" description="Ribosome maturation factor RimP N-terminal" evidence="4">
    <location>
        <begin position="36"/>
        <end position="96"/>
    </location>
</feature>
<dbReference type="GO" id="GO:0005829">
    <property type="term" value="C:cytosol"/>
    <property type="evidence" value="ECO:0007669"/>
    <property type="project" value="TreeGrafter"/>
</dbReference>
<comment type="function">
    <text evidence="3">Required for maturation of 30S ribosomal subunits.</text>
</comment>
<sequence length="178" mass="19526">MRMKGGAMDGTEPQGLFTEAFKRVVHALPHQPEFRDVEVVATSAQRHRRDTALHVTVDREGGVDVATCERIAARINAALDAFPDPYTLEIESAGLDRPLTKPSDYERFAGRAAKVVTTLAIGGAKTHRGTLEGVRGTNVILTRDGSELPIPLAVVKSANLEYDVRADLQRAKQREKRK</sequence>
<keyword evidence="2 3" id="KW-0690">Ribosome biogenesis</keyword>
<dbReference type="InterPro" id="IPR028998">
    <property type="entry name" value="RimP_C"/>
</dbReference>
<dbReference type="AlphaFoldDB" id="A0AAN2CAX0"/>
<proteinExistence type="inferred from homology"/>
<dbReference type="GO" id="GO:0000028">
    <property type="term" value="P:ribosomal small subunit assembly"/>
    <property type="evidence" value="ECO:0007669"/>
    <property type="project" value="TreeGrafter"/>
</dbReference>
<dbReference type="InterPro" id="IPR003728">
    <property type="entry name" value="Ribosome_maturation_RimP"/>
</dbReference>
<keyword evidence="1 3" id="KW-0963">Cytoplasm</keyword>
<evidence type="ECO:0000256" key="2">
    <source>
        <dbReference type="ARBA" id="ARBA00022517"/>
    </source>
</evidence>